<dbReference type="InterPro" id="IPR036388">
    <property type="entry name" value="WH-like_DNA-bd_sf"/>
</dbReference>
<dbReference type="Pfam" id="PF00486">
    <property type="entry name" value="Trans_reg_C"/>
    <property type="match status" value="1"/>
</dbReference>
<dbReference type="InterPro" id="IPR001867">
    <property type="entry name" value="OmpR/PhoB-type_DNA-bd"/>
</dbReference>
<dbReference type="SMART" id="SM00862">
    <property type="entry name" value="Trans_reg_C"/>
    <property type="match status" value="1"/>
</dbReference>
<feature type="domain" description="OmpR/PhoB-type" evidence="4">
    <location>
        <begin position="1"/>
        <end position="96"/>
    </location>
</feature>
<proteinExistence type="predicted"/>
<dbReference type="Gene3D" id="1.10.10.10">
    <property type="entry name" value="Winged helix-like DNA-binding domain superfamily/Winged helix DNA-binding domain"/>
    <property type="match status" value="1"/>
</dbReference>
<organism evidence="5 6">
    <name type="scientific">Shewanella ulleungensis</name>
    <dbReference type="NCBI Taxonomy" id="2282699"/>
    <lineage>
        <taxon>Bacteria</taxon>
        <taxon>Pseudomonadati</taxon>
        <taxon>Pseudomonadota</taxon>
        <taxon>Gammaproteobacteria</taxon>
        <taxon>Alteromonadales</taxon>
        <taxon>Shewanellaceae</taxon>
        <taxon>Shewanella</taxon>
    </lineage>
</organism>
<evidence type="ECO:0000313" key="6">
    <source>
        <dbReference type="Proteomes" id="UP000654004"/>
    </source>
</evidence>
<protein>
    <submittedName>
        <fullName evidence="5">CadC family transcriptional regulator</fullName>
    </submittedName>
</protein>
<dbReference type="SUPFAM" id="SSF46894">
    <property type="entry name" value="C-terminal effector domain of the bipartite response regulators"/>
    <property type="match status" value="1"/>
</dbReference>
<evidence type="ECO:0000256" key="2">
    <source>
        <dbReference type="PROSITE-ProRule" id="PRU01091"/>
    </source>
</evidence>
<accession>A0ABQ2QNF2</accession>
<evidence type="ECO:0000313" key="5">
    <source>
        <dbReference type="EMBL" id="GGP88332.1"/>
    </source>
</evidence>
<evidence type="ECO:0000256" key="3">
    <source>
        <dbReference type="SAM" id="Phobius"/>
    </source>
</evidence>
<keyword evidence="3" id="KW-0472">Membrane</keyword>
<dbReference type="EMBL" id="BMQW01000005">
    <property type="protein sequence ID" value="GGP88332.1"/>
    <property type="molecule type" value="Genomic_DNA"/>
</dbReference>
<keyword evidence="6" id="KW-1185">Reference proteome</keyword>
<sequence length="266" mass="29721">MQLGHCRFDIGKGDLINQDTGVVWHLPRAELHVLTLLVEYQGKVVAKPLLESGHEDDLQLSSASVSRAIFTLRSFLGPQYETLIETVKGQGYLLRPHRARKQSDKQWLKALIKPLQILLVVIALVSVLLAVLWWANLATDSDGQVLPLSVETVTLTSGQQVDVILYSPSKTNNELLIEQSQQLIQGLQLCPVTIWTRVFLSLSHDKQVLNITLRGDHYGQSLIRNLKISDLRQPKQFVTAQWLETLNICSTSSSQIALSSRSRGGE</sequence>
<gene>
    <name evidence="5" type="ORF">GCM10009410_22730</name>
</gene>
<comment type="caution">
    <text evidence="5">The sequence shown here is derived from an EMBL/GenBank/DDBJ whole genome shotgun (WGS) entry which is preliminary data.</text>
</comment>
<keyword evidence="1 2" id="KW-0238">DNA-binding</keyword>
<keyword evidence="3" id="KW-1133">Transmembrane helix</keyword>
<name>A0ABQ2QNF2_9GAMM</name>
<evidence type="ECO:0000256" key="1">
    <source>
        <dbReference type="ARBA" id="ARBA00023125"/>
    </source>
</evidence>
<feature type="DNA-binding region" description="OmpR/PhoB-type" evidence="2">
    <location>
        <begin position="1"/>
        <end position="96"/>
    </location>
</feature>
<reference evidence="6" key="1">
    <citation type="journal article" date="2019" name="Int. J. Syst. Evol. Microbiol.">
        <title>The Global Catalogue of Microorganisms (GCM) 10K type strain sequencing project: providing services to taxonomists for standard genome sequencing and annotation.</title>
        <authorList>
            <consortium name="The Broad Institute Genomics Platform"/>
            <consortium name="The Broad Institute Genome Sequencing Center for Infectious Disease"/>
            <person name="Wu L."/>
            <person name="Ma J."/>
        </authorList>
    </citation>
    <scope>NUCLEOTIDE SEQUENCE [LARGE SCALE GENOMIC DNA]</scope>
    <source>
        <strain evidence="6">JCM 32305</strain>
    </source>
</reference>
<evidence type="ECO:0000259" key="4">
    <source>
        <dbReference type="PROSITE" id="PS51755"/>
    </source>
</evidence>
<feature type="transmembrane region" description="Helical" evidence="3">
    <location>
        <begin position="115"/>
        <end position="135"/>
    </location>
</feature>
<dbReference type="InterPro" id="IPR016032">
    <property type="entry name" value="Sig_transdc_resp-reg_C-effctor"/>
</dbReference>
<keyword evidence="3" id="KW-0812">Transmembrane</keyword>
<dbReference type="PROSITE" id="PS51755">
    <property type="entry name" value="OMPR_PHOB"/>
    <property type="match status" value="1"/>
</dbReference>
<dbReference type="Proteomes" id="UP000654004">
    <property type="component" value="Unassembled WGS sequence"/>
</dbReference>
<dbReference type="RefSeq" id="WP_188956293.1">
    <property type="nucleotide sequence ID" value="NZ_BMQW01000005.1"/>
</dbReference>